<dbReference type="InterPro" id="IPR032524">
    <property type="entry name" value="ABC_tran_C"/>
</dbReference>
<organism evidence="13 14">
    <name type="scientific">Temperatibacter marinus</name>
    <dbReference type="NCBI Taxonomy" id="1456591"/>
    <lineage>
        <taxon>Bacteria</taxon>
        <taxon>Pseudomonadati</taxon>
        <taxon>Pseudomonadota</taxon>
        <taxon>Alphaproteobacteria</taxon>
        <taxon>Kordiimonadales</taxon>
        <taxon>Temperatibacteraceae</taxon>
        <taxon>Temperatibacter</taxon>
    </lineage>
</organism>
<dbReference type="GO" id="GO:0005737">
    <property type="term" value="C:cytoplasm"/>
    <property type="evidence" value="ECO:0007669"/>
    <property type="project" value="UniProtKB-SubCell"/>
</dbReference>
<evidence type="ECO:0000256" key="3">
    <source>
        <dbReference type="ARBA" id="ARBA00022741"/>
    </source>
</evidence>
<dbReference type="GO" id="GO:0016887">
    <property type="term" value="F:ATP hydrolysis activity"/>
    <property type="evidence" value="ECO:0007669"/>
    <property type="project" value="UniProtKB-UniRule"/>
</dbReference>
<dbReference type="PANTHER" id="PTHR42855">
    <property type="entry name" value="ABC TRANSPORTER ATP-BINDING SUBUNIT"/>
    <property type="match status" value="1"/>
</dbReference>
<evidence type="ECO:0000256" key="11">
    <source>
        <dbReference type="HAMAP-Rule" id="MF_00848"/>
    </source>
</evidence>
<dbReference type="InterPro" id="IPR017871">
    <property type="entry name" value="ABC_transporter-like_CS"/>
</dbReference>
<dbReference type="FunFam" id="3.40.50.300:FF:000309">
    <property type="entry name" value="ABC transporter ATP-binding protein"/>
    <property type="match status" value="1"/>
</dbReference>
<keyword evidence="14" id="KW-1185">Reference proteome</keyword>
<accession>A0AA52H8W7</accession>
<evidence type="ECO:0000256" key="9">
    <source>
        <dbReference type="ARBA" id="ARBA00049360"/>
    </source>
</evidence>
<keyword evidence="4 11" id="KW-0227">DNA damage</keyword>
<dbReference type="PROSITE" id="PS50893">
    <property type="entry name" value="ABC_TRANSPORTER_2"/>
    <property type="match status" value="2"/>
</dbReference>
<name>A0AA52H8W7_9PROT</name>
<gene>
    <name evidence="11" type="primary">uup</name>
    <name evidence="13" type="ORF">QGN29_10070</name>
</gene>
<dbReference type="Proteomes" id="UP001268683">
    <property type="component" value="Chromosome"/>
</dbReference>
<protein>
    <recommendedName>
        <fullName evidence="11">ATP-binding protein Uup</fullName>
        <ecNumber evidence="11">3.6.1.-</ecNumber>
    </recommendedName>
</protein>
<dbReference type="SUPFAM" id="SSF52540">
    <property type="entry name" value="P-loop containing nucleoside triphosphate hydrolases"/>
    <property type="match status" value="2"/>
</dbReference>
<evidence type="ECO:0000256" key="1">
    <source>
        <dbReference type="ARBA" id="ARBA00022490"/>
    </source>
</evidence>
<dbReference type="Gene3D" id="3.40.50.300">
    <property type="entry name" value="P-loop containing nucleotide triphosphate hydrolases"/>
    <property type="match status" value="2"/>
</dbReference>
<feature type="binding site" evidence="11">
    <location>
        <begin position="317"/>
        <end position="324"/>
    </location>
    <ligand>
        <name>ATP</name>
        <dbReference type="ChEBI" id="CHEBI:30616"/>
        <label>2</label>
    </ligand>
</feature>
<dbReference type="GO" id="GO:0003677">
    <property type="term" value="F:DNA binding"/>
    <property type="evidence" value="ECO:0007669"/>
    <property type="project" value="UniProtKB-UniRule"/>
</dbReference>
<keyword evidence="11" id="KW-0175">Coiled coil</keyword>
<comment type="catalytic activity">
    <reaction evidence="9 11">
        <text>ATP + H2O = ADP + phosphate + H(+)</text>
        <dbReference type="Rhea" id="RHEA:13065"/>
        <dbReference type="ChEBI" id="CHEBI:15377"/>
        <dbReference type="ChEBI" id="CHEBI:15378"/>
        <dbReference type="ChEBI" id="CHEBI:30616"/>
        <dbReference type="ChEBI" id="CHEBI:43474"/>
        <dbReference type="ChEBI" id="CHEBI:456216"/>
    </reaction>
</comment>
<keyword evidence="7 11" id="KW-0238">DNA-binding</keyword>
<evidence type="ECO:0000256" key="10">
    <source>
        <dbReference type="ARBA" id="ARBA00061478"/>
    </source>
</evidence>
<evidence type="ECO:0000256" key="4">
    <source>
        <dbReference type="ARBA" id="ARBA00022763"/>
    </source>
</evidence>
<dbReference type="InterPro" id="IPR051309">
    <property type="entry name" value="ABCF_ATPase"/>
</dbReference>
<evidence type="ECO:0000256" key="8">
    <source>
        <dbReference type="ARBA" id="ARBA00023204"/>
    </source>
</evidence>
<keyword evidence="8 11" id="KW-0234">DNA repair</keyword>
<dbReference type="InterPro" id="IPR027417">
    <property type="entry name" value="P-loop_NTPase"/>
</dbReference>
<evidence type="ECO:0000313" key="14">
    <source>
        <dbReference type="Proteomes" id="UP001268683"/>
    </source>
</evidence>
<dbReference type="Pfam" id="PF16326">
    <property type="entry name" value="ABC_tran_CTD"/>
    <property type="match status" value="1"/>
</dbReference>
<dbReference type="RefSeq" id="WP_310797727.1">
    <property type="nucleotide sequence ID" value="NZ_CP123872.1"/>
</dbReference>
<dbReference type="InterPro" id="IPR003439">
    <property type="entry name" value="ABC_transporter-like_ATP-bd"/>
</dbReference>
<dbReference type="GO" id="GO:0006281">
    <property type="term" value="P:DNA repair"/>
    <property type="evidence" value="ECO:0007669"/>
    <property type="project" value="UniProtKB-KW"/>
</dbReference>
<dbReference type="Pfam" id="PF00005">
    <property type="entry name" value="ABC_tran"/>
    <property type="match status" value="2"/>
</dbReference>
<evidence type="ECO:0000256" key="2">
    <source>
        <dbReference type="ARBA" id="ARBA00022737"/>
    </source>
</evidence>
<comment type="function">
    <text evidence="11">Probably plays a role in ribosome assembly or function. May be involved in resolution of branched DNA intermediates that result from template switching in postreplication gaps. Binds DNA and has ATPase activity.</text>
</comment>
<dbReference type="EMBL" id="CP123872">
    <property type="protein sequence ID" value="WND01897.1"/>
    <property type="molecule type" value="Genomic_DNA"/>
</dbReference>
<dbReference type="GO" id="GO:0005524">
    <property type="term" value="F:ATP binding"/>
    <property type="evidence" value="ECO:0007669"/>
    <property type="project" value="UniProtKB-UniRule"/>
</dbReference>
<dbReference type="Gene3D" id="1.10.287.380">
    <property type="entry name" value="Valyl-tRNA synthetase, C-terminal domain"/>
    <property type="match status" value="1"/>
</dbReference>
<keyword evidence="1 11" id="KW-0963">Cytoplasm</keyword>
<keyword evidence="3 11" id="KW-0547">Nucleotide-binding</keyword>
<dbReference type="GO" id="GO:0043022">
    <property type="term" value="F:ribosome binding"/>
    <property type="evidence" value="ECO:0007669"/>
    <property type="project" value="UniProtKB-UniRule"/>
</dbReference>
<proteinExistence type="inferred from homology"/>
<dbReference type="KEGG" id="tmk:QGN29_10070"/>
<evidence type="ECO:0000259" key="12">
    <source>
        <dbReference type="PROSITE" id="PS50893"/>
    </source>
</evidence>
<dbReference type="AlphaFoldDB" id="A0AA52H8W7"/>
<dbReference type="PROSITE" id="PS00211">
    <property type="entry name" value="ABC_TRANSPORTER_1"/>
    <property type="match status" value="1"/>
</dbReference>
<reference evidence="13" key="1">
    <citation type="submission" date="2023-04" db="EMBL/GenBank/DDBJ databases">
        <title>Complete genome sequence of Temperatibacter marinus.</title>
        <authorList>
            <person name="Rong J.-C."/>
            <person name="Yi M.-L."/>
            <person name="Zhao Q."/>
        </authorList>
    </citation>
    <scope>NUCLEOTIDE SEQUENCE</scope>
    <source>
        <strain evidence="13">NBRC 110045</strain>
    </source>
</reference>
<keyword evidence="2 11" id="KW-0677">Repeat</keyword>
<sequence length="607" mass="68018">MAPPLLSINTISLSHGVDPIFDHLDMHIRGQDRLCLLGRNGTGKSTLMKIIAGQVEPDSGDIWWQPGASVAFLPQEPDAKGFETLYDYIADGLPTDEADQTYRVDVLVEDLSVNATATPDSASGGELRRAALAKTLIQEPDLLLLDEPTNHLDIHTILWLEGFLQKWRGAFILISHDRRFLEKVTSACLWLDRGVVKRLDAGFDKFDAWMDEELANEEMRRSKLDKKIAEESRWAVEGISARRKRNQGRLRRLYDMRADRAAQRKQTGSINLQTVEGGKSGSMVIEAKSIEKSYEGRTLFSDFSIRIKRGDRIGIIGPNGAGKSTLIKCLTGEIESDGGSVRIGTNLDTLYLDQRRDNLDDTMSVRDTVTGGGGNWVTIGDDKKHVMGYLKDFLFRADQADTPVGALSGGERNRLLLATYLIKPSNFLVLDEPTNDLDMDTLDLLQEVLMEYKGTILLVSHDRDFIDRIVTSTIVFDGEGGVQEYAGGYADYEETELTRYDQEAVAIHKPSTKATSQKVISIETAQSKKSKKLSYKDQRELDMLPAGIETLSMQISDLEAQLSDPELYSKSPEKFQKVNADLNRKQEELETKEMRWLELEELKDSLS</sequence>
<dbReference type="PANTHER" id="PTHR42855:SF1">
    <property type="entry name" value="ABC TRANSPORTER DOMAIN-CONTAINING PROTEIN"/>
    <property type="match status" value="1"/>
</dbReference>
<dbReference type="InterPro" id="IPR037118">
    <property type="entry name" value="Val-tRNA_synth_C_sf"/>
</dbReference>
<dbReference type="InterPro" id="IPR043686">
    <property type="entry name" value="Uup"/>
</dbReference>
<evidence type="ECO:0000256" key="7">
    <source>
        <dbReference type="ARBA" id="ARBA00023125"/>
    </source>
</evidence>
<feature type="coiled-coil region" evidence="11">
    <location>
        <begin position="575"/>
        <end position="602"/>
    </location>
</feature>
<dbReference type="EC" id="3.6.1.-" evidence="11"/>
<dbReference type="CDD" id="cd03221">
    <property type="entry name" value="ABCF_EF-3"/>
    <property type="match status" value="2"/>
</dbReference>
<dbReference type="InterPro" id="IPR003593">
    <property type="entry name" value="AAA+_ATPase"/>
</dbReference>
<evidence type="ECO:0000256" key="5">
    <source>
        <dbReference type="ARBA" id="ARBA00022801"/>
    </source>
</evidence>
<feature type="binding site" evidence="11">
    <location>
        <begin position="38"/>
        <end position="45"/>
    </location>
    <ligand>
        <name>ATP</name>
        <dbReference type="ChEBI" id="CHEBI:30616"/>
        <label>1</label>
    </ligand>
</feature>
<dbReference type="HAMAP" id="MF_00848">
    <property type="entry name" value="Uup"/>
    <property type="match status" value="1"/>
</dbReference>
<evidence type="ECO:0000313" key="13">
    <source>
        <dbReference type="EMBL" id="WND01897.1"/>
    </source>
</evidence>
<keyword evidence="5 11" id="KW-0378">Hydrolase</keyword>
<keyword evidence="6 11" id="KW-0067">ATP-binding</keyword>
<feature type="domain" description="ABC transporter" evidence="12">
    <location>
        <begin position="6"/>
        <end position="218"/>
    </location>
</feature>
<comment type="similarity">
    <text evidence="10 11">Belongs to the ABC transporter superfamily. ABCF family. Uup subfamily.</text>
</comment>
<comment type="subcellular location">
    <subcellularLocation>
        <location evidence="11">Cytoplasm</location>
    </subcellularLocation>
    <text evidence="11">Associates with ribosomes.</text>
</comment>
<feature type="domain" description="ABC transporter" evidence="12">
    <location>
        <begin position="285"/>
        <end position="504"/>
    </location>
</feature>
<dbReference type="SMART" id="SM00382">
    <property type="entry name" value="AAA"/>
    <property type="match status" value="2"/>
</dbReference>
<evidence type="ECO:0000256" key="6">
    <source>
        <dbReference type="ARBA" id="ARBA00022840"/>
    </source>
</evidence>